<keyword evidence="7" id="KW-1185">Reference proteome</keyword>
<evidence type="ECO:0000256" key="3">
    <source>
        <dbReference type="ARBA" id="ARBA00022723"/>
    </source>
</evidence>
<proteinExistence type="inferred from homology"/>
<dbReference type="PANTHER" id="PTHR37164">
    <property type="entry name" value="BACTERIOHEMERYTHRIN"/>
    <property type="match status" value="1"/>
</dbReference>
<dbReference type="InterPro" id="IPR050669">
    <property type="entry name" value="Hemerythrin"/>
</dbReference>
<dbReference type="CDD" id="cd12107">
    <property type="entry name" value="Hemerythrin"/>
    <property type="match status" value="1"/>
</dbReference>
<keyword evidence="2" id="KW-0561">Oxygen transport</keyword>
<dbReference type="Pfam" id="PF01814">
    <property type="entry name" value="Hemerythrin"/>
    <property type="match status" value="1"/>
</dbReference>
<evidence type="ECO:0000256" key="2">
    <source>
        <dbReference type="ARBA" id="ARBA00022621"/>
    </source>
</evidence>
<gene>
    <name evidence="6" type="ORF">GCM10023095_29250</name>
</gene>
<comment type="similarity">
    <text evidence="1">Belongs to the hemerythrin family.</text>
</comment>
<dbReference type="NCBIfam" id="TIGR02481">
    <property type="entry name" value="hemeryth_dom"/>
    <property type="match status" value="1"/>
</dbReference>
<name>A0ABP8QJ09_9GAMM</name>
<evidence type="ECO:0000256" key="4">
    <source>
        <dbReference type="ARBA" id="ARBA00023004"/>
    </source>
</evidence>
<dbReference type="PROSITE" id="PS00550">
    <property type="entry name" value="HEMERYTHRINS"/>
    <property type="match status" value="1"/>
</dbReference>
<dbReference type="InterPro" id="IPR035938">
    <property type="entry name" value="Hemerythrin-like_sf"/>
</dbReference>
<feature type="domain" description="Hemerythrin-like" evidence="5">
    <location>
        <begin position="16"/>
        <end position="125"/>
    </location>
</feature>
<keyword evidence="2" id="KW-0813">Transport</keyword>
<dbReference type="Gene3D" id="1.20.120.50">
    <property type="entry name" value="Hemerythrin-like"/>
    <property type="match status" value="1"/>
</dbReference>
<dbReference type="SUPFAM" id="SSF47188">
    <property type="entry name" value="Hemerythrin-like"/>
    <property type="match status" value="1"/>
</dbReference>
<evidence type="ECO:0000313" key="6">
    <source>
        <dbReference type="EMBL" id="GAA4503266.1"/>
    </source>
</evidence>
<evidence type="ECO:0000256" key="1">
    <source>
        <dbReference type="ARBA" id="ARBA00010587"/>
    </source>
</evidence>
<dbReference type="InterPro" id="IPR012312">
    <property type="entry name" value="Hemerythrin-like"/>
</dbReference>
<protein>
    <recommendedName>
        <fullName evidence="5">Hemerythrin-like domain-containing protein</fullName>
    </recommendedName>
</protein>
<sequence>MASHHRWSVHLSGHPLLDHQHQELASQLAQLESLLASSADETALLASLTALDHQTRAHFRCEEQLMAEQHYPHLDAHRQHHQQIEQQADALLRQYHKGRVSLADLITQFLQEVAAPHIREDDADLRHYLQARARG</sequence>
<evidence type="ECO:0000259" key="5">
    <source>
        <dbReference type="Pfam" id="PF01814"/>
    </source>
</evidence>
<dbReference type="Proteomes" id="UP001501321">
    <property type="component" value="Unassembled WGS sequence"/>
</dbReference>
<dbReference type="RefSeq" id="WP_345014452.1">
    <property type="nucleotide sequence ID" value="NZ_BAABFC010000024.1"/>
</dbReference>
<reference evidence="7" key="1">
    <citation type="journal article" date="2019" name="Int. J. Syst. Evol. Microbiol.">
        <title>The Global Catalogue of Microorganisms (GCM) 10K type strain sequencing project: providing services to taxonomists for standard genome sequencing and annotation.</title>
        <authorList>
            <consortium name="The Broad Institute Genomics Platform"/>
            <consortium name="The Broad Institute Genome Sequencing Center for Infectious Disease"/>
            <person name="Wu L."/>
            <person name="Ma J."/>
        </authorList>
    </citation>
    <scope>NUCLEOTIDE SEQUENCE [LARGE SCALE GENOMIC DNA]</scope>
    <source>
        <strain evidence="7">JCM 32226</strain>
    </source>
</reference>
<comment type="caution">
    <text evidence="6">The sequence shown here is derived from an EMBL/GenBank/DDBJ whole genome shotgun (WGS) entry which is preliminary data.</text>
</comment>
<dbReference type="InterPro" id="IPR012827">
    <property type="entry name" value="Hemerythrin_metal-bd"/>
</dbReference>
<dbReference type="EMBL" id="BAABFC010000024">
    <property type="protein sequence ID" value="GAA4503266.1"/>
    <property type="molecule type" value="Genomic_DNA"/>
</dbReference>
<organism evidence="6 7">
    <name type="scientific">Pseudaeromonas paramecii</name>
    <dbReference type="NCBI Taxonomy" id="2138166"/>
    <lineage>
        <taxon>Bacteria</taxon>
        <taxon>Pseudomonadati</taxon>
        <taxon>Pseudomonadota</taxon>
        <taxon>Gammaproteobacteria</taxon>
        <taxon>Aeromonadales</taxon>
        <taxon>Aeromonadaceae</taxon>
        <taxon>Pseudaeromonas</taxon>
    </lineage>
</organism>
<evidence type="ECO:0000313" key="7">
    <source>
        <dbReference type="Proteomes" id="UP001501321"/>
    </source>
</evidence>
<dbReference type="PANTHER" id="PTHR37164:SF1">
    <property type="entry name" value="BACTERIOHEMERYTHRIN"/>
    <property type="match status" value="1"/>
</dbReference>
<dbReference type="InterPro" id="IPR016131">
    <property type="entry name" value="Haemerythrin_Fe_BS"/>
</dbReference>
<accession>A0ABP8QJ09</accession>
<keyword evidence="3" id="KW-0479">Metal-binding</keyword>
<keyword evidence="4" id="KW-0408">Iron</keyword>